<dbReference type="CDD" id="cd00945">
    <property type="entry name" value="Aldolase_Class_I"/>
    <property type="match status" value="1"/>
</dbReference>
<organism evidence="1 2">
    <name type="scientific">Ornithinibacillus halotolerans</name>
    <dbReference type="NCBI Taxonomy" id="1274357"/>
    <lineage>
        <taxon>Bacteria</taxon>
        <taxon>Bacillati</taxon>
        <taxon>Bacillota</taxon>
        <taxon>Bacilli</taxon>
        <taxon>Bacillales</taxon>
        <taxon>Bacillaceae</taxon>
        <taxon>Ornithinibacillus</taxon>
    </lineage>
</organism>
<gene>
    <name evidence="1" type="ORF">GCM10008025_38080</name>
</gene>
<dbReference type="InterPro" id="IPR036206">
    <property type="entry name" value="ThiamineP_synth_sf"/>
</dbReference>
<dbReference type="RefSeq" id="WP_188386268.1">
    <property type="nucleotide sequence ID" value="NZ_BMEY01000031.1"/>
</dbReference>
<evidence type="ECO:0000313" key="1">
    <source>
        <dbReference type="EMBL" id="GGA92018.1"/>
    </source>
</evidence>
<dbReference type="AlphaFoldDB" id="A0A916WF03"/>
<comment type="caution">
    <text evidence="1">The sequence shown here is derived from an EMBL/GenBank/DDBJ whole genome shotgun (WGS) entry which is preliminary data.</text>
</comment>
<dbReference type="Proteomes" id="UP000613512">
    <property type="component" value="Unassembled WGS sequence"/>
</dbReference>
<protein>
    <submittedName>
        <fullName evidence="1">Uncharacterized protein</fullName>
    </submittedName>
</protein>
<reference evidence="1" key="1">
    <citation type="journal article" date="2014" name="Int. J. Syst. Evol. Microbiol.">
        <title>Complete genome sequence of Corynebacterium casei LMG S-19264T (=DSM 44701T), isolated from a smear-ripened cheese.</title>
        <authorList>
            <consortium name="US DOE Joint Genome Institute (JGI-PGF)"/>
            <person name="Walter F."/>
            <person name="Albersmeier A."/>
            <person name="Kalinowski J."/>
            <person name="Ruckert C."/>
        </authorList>
    </citation>
    <scope>NUCLEOTIDE SEQUENCE</scope>
    <source>
        <strain evidence="1">CGMCC 1.12408</strain>
    </source>
</reference>
<dbReference type="Gene3D" id="3.20.20.70">
    <property type="entry name" value="Aldolase class I"/>
    <property type="match status" value="1"/>
</dbReference>
<sequence>MINRLDELLANPNLPIVVSLPENKLELAEAAIEAGADALKFHIHVNHRASGNVFHGLEEYRDVFTAVREKFDGPIGIVIGDEINKVNEVDLQALKEVGFDYYSLYAKHVTSKLLLQDQLAQTVAVDDQFDPTHAKALEVLNLKALEISIVKGENYGSPLHLEDIVAYINYRKNTDLPLIVPSQKKLVSSDLKVLRDIGMNAVMVGAVTIGKTKESIYQTISEFKAYLANLN</sequence>
<reference evidence="1" key="2">
    <citation type="submission" date="2020-09" db="EMBL/GenBank/DDBJ databases">
        <authorList>
            <person name="Sun Q."/>
            <person name="Zhou Y."/>
        </authorList>
    </citation>
    <scope>NUCLEOTIDE SEQUENCE</scope>
    <source>
        <strain evidence="1">CGMCC 1.12408</strain>
    </source>
</reference>
<dbReference type="EMBL" id="BMEY01000031">
    <property type="protein sequence ID" value="GGA92018.1"/>
    <property type="molecule type" value="Genomic_DNA"/>
</dbReference>
<accession>A0A916WF03</accession>
<keyword evidence="2" id="KW-1185">Reference proteome</keyword>
<proteinExistence type="predicted"/>
<evidence type="ECO:0000313" key="2">
    <source>
        <dbReference type="Proteomes" id="UP000613512"/>
    </source>
</evidence>
<name>A0A916WF03_9BACI</name>
<dbReference type="SUPFAM" id="SSF51391">
    <property type="entry name" value="Thiamin phosphate synthase"/>
    <property type="match status" value="1"/>
</dbReference>
<dbReference type="InterPro" id="IPR013785">
    <property type="entry name" value="Aldolase_TIM"/>
</dbReference>